<dbReference type="Proteomes" id="UP000234331">
    <property type="component" value="Unassembled WGS sequence"/>
</dbReference>
<organism evidence="2 3">
    <name type="scientific">Frankia canadensis</name>
    <dbReference type="NCBI Taxonomy" id="1836972"/>
    <lineage>
        <taxon>Bacteria</taxon>
        <taxon>Bacillati</taxon>
        <taxon>Actinomycetota</taxon>
        <taxon>Actinomycetes</taxon>
        <taxon>Frankiales</taxon>
        <taxon>Frankiaceae</taxon>
        <taxon>Frankia</taxon>
    </lineage>
</organism>
<feature type="compositionally biased region" description="Basic and acidic residues" evidence="1">
    <location>
        <begin position="103"/>
        <end position="114"/>
    </location>
</feature>
<feature type="region of interest" description="Disordered" evidence="1">
    <location>
        <begin position="1"/>
        <end position="114"/>
    </location>
</feature>
<evidence type="ECO:0000313" key="2">
    <source>
        <dbReference type="EMBL" id="SNQ47725.1"/>
    </source>
</evidence>
<gene>
    <name evidence="2" type="ORF">FRACA_20121</name>
</gene>
<dbReference type="AlphaFoldDB" id="A0A2I2KPY3"/>
<evidence type="ECO:0000313" key="3">
    <source>
        <dbReference type="Proteomes" id="UP000234331"/>
    </source>
</evidence>
<name>A0A2I2KPY3_9ACTN</name>
<reference evidence="2 3" key="1">
    <citation type="submission" date="2017-06" db="EMBL/GenBank/DDBJ databases">
        <authorList>
            <person name="Kim H.J."/>
            <person name="Triplett B.A."/>
        </authorList>
    </citation>
    <scope>NUCLEOTIDE SEQUENCE [LARGE SCALE GENOMIC DNA]</scope>
    <source>
        <strain evidence="2">FRACA_ARgP5</strain>
    </source>
</reference>
<protein>
    <submittedName>
        <fullName evidence="2">Uncharacterized protein</fullName>
    </submittedName>
</protein>
<proteinExistence type="predicted"/>
<dbReference type="EMBL" id="FZMO01000112">
    <property type="protein sequence ID" value="SNQ47725.1"/>
    <property type="molecule type" value="Genomic_DNA"/>
</dbReference>
<accession>A0A2I2KPY3</accession>
<keyword evidence="3" id="KW-1185">Reference proteome</keyword>
<evidence type="ECO:0000256" key="1">
    <source>
        <dbReference type="SAM" id="MobiDB-lite"/>
    </source>
</evidence>
<feature type="compositionally biased region" description="Low complexity" evidence="1">
    <location>
        <begin position="44"/>
        <end position="56"/>
    </location>
</feature>
<sequence length="114" mass="12094">MDCVHHVSGLTPNPSPGRGAFLPLARRPPLSVRERATALSDPTRGAAAPSRAAGLPAHPPGQAGRQAGTGLATPGGFDTARPRSNYTERQWYDRYRAGPGSHLIDKEQRCARSS</sequence>